<name>A0ABT1XTQ0_9SPHN</name>
<protein>
    <submittedName>
        <fullName evidence="1">Uncharacterized protein</fullName>
    </submittedName>
</protein>
<sequence length="293" mass="31649">MRSPVLAMIALAIVSCGPAAESDALSECRIAGFATIERDIRLRIDPREPGEAIKVPEPAQEATKAAIRAALSAFPPDVAEAVGCGETLDGTYRLDDIEGRELYLTRAQFPLGRDIYVAVAYDPVSKTAGAAQAFEADWTESFGFDGFGKPPVFRIEQPVEDGPEMLVFAERAHNGDVYNAIVERYFEVGADHVLRQVMAVESRAAMPGTPDYTLRSFEGGPGGTLLVTVERGIEGGELEPQGSYRLIRSKPGEVFRVAGAKAEQGVPLAGIVTFCGTRESIEEFMQKGCAFYY</sequence>
<dbReference type="EMBL" id="JANKHH010000007">
    <property type="protein sequence ID" value="MCR2835045.1"/>
    <property type="molecule type" value="Genomic_DNA"/>
</dbReference>
<organism evidence="1 2">
    <name type="scientific">Parerythrobacter lacustris</name>
    <dbReference type="NCBI Taxonomy" id="2969984"/>
    <lineage>
        <taxon>Bacteria</taxon>
        <taxon>Pseudomonadati</taxon>
        <taxon>Pseudomonadota</taxon>
        <taxon>Alphaproteobacteria</taxon>
        <taxon>Sphingomonadales</taxon>
        <taxon>Erythrobacteraceae</taxon>
        <taxon>Parerythrobacter</taxon>
    </lineage>
</organism>
<dbReference type="PROSITE" id="PS51257">
    <property type="entry name" value="PROKAR_LIPOPROTEIN"/>
    <property type="match status" value="1"/>
</dbReference>
<proteinExistence type="predicted"/>
<gene>
    <name evidence="1" type="ORF">NSO95_13935</name>
</gene>
<dbReference type="Proteomes" id="UP001206067">
    <property type="component" value="Unassembled WGS sequence"/>
</dbReference>
<accession>A0ABT1XTQ0</accession>
<evidence type="ECO:0000313" key="2">
    <source>
        <dbReference type="Proteomes" id="UP001206067"/>
    </source>
</evidence>
<keyword evidence="2" id="KW-1185">Reference proteome</keyword>
<evidence type="ECO:0000313" key="1">
    <source>
        <dbReference type="EMBL" id="MCR2835045.1"/>
    </source>
</evidence>
<comment type="caution">
    <text evidence="1">The sequence shown here is derived from an EMBL/GenBank/DDBJ whole genome shotgun (WGS) entry which is preliminary data.</text>
</comment>
<dbReference type="RefSeq" id="WP_257596916.1">
    <property type="nucleotide sequence ID" value="NZ_JANKHH010000007.1"/>
</dbReference>
<reference evidence="1 2" key="1">
    <citation type="submission" date="2022-08" db="EMBL/GenBank/DDBJ databases">
        <title>Polyphasic taxonomy analysis of Qipengyuania sp.RS5-5.</title>
        <authorList>
            <person name="Xamxidin M."/>
            <person name="Wu M."/>
        </authorList>
    </citation>
    <scope>NUCLEOTIDE SEQUENCE [LARGE SCALE GENOMIC DNA]</scope>
    <source>
        <strain evidence="1 2">RS5-5</strain>
    </source>
</reference>